<organism evidence="3">
    <name type="scientific">Naegleria gruberi</name>
    <name type="common">Amoeba</name>
    <dbReference type="NCBI Taxonomy" id="5762"/>
    <lineage>
        <taxon>Eukaryota</taxon>
        <taxon>Discoba</taxon>
        <taxon>Heterolobosea</taxon>
        <taxon>Tetramitia</taxon>
        <taxon>Eutetramitia</taxon>
        <taxon>Vahlkampfiidae</taxon>
        <taxon>Naegleria</taxon>
    </lineage>
</organism>
<dbReference type="Proteomes" id="UP000006671">
    <property type="component" value="Unassembled WGS sequence"/>
</dbReference>
<evidence type="ECO:0000313" key="3">
    <source>
        <dbReference type="Proteomes" id="UP000006671"/>
    </source>
</evidence>
<gene>
    <name evidence="2" type="ORF">NAEGRDRAFT_81420</name>
</gene>
<keyword evidence="1" id="KW-0732">Signal</keyword>
<dbReference type="RefSeq" id="XP_002671910.1">
    <property type="nucleotide sequence ID" value="XM_002671864.1"/>
</dbReference>
<proteinExistence type="predicted"/>
<accession>D2VVU8</accession>
<dbReference type="EMBL" id="GG738902">
    <property type="protein sequence ID" value="EFC39166.1"/>
    <property type="molecule type" value="Genomic_DNA"/>
</dbReference>
<dbReference type="GeneID" id="8858142"/>
<dbReference type="InParanoid" id="D2VVU8"/>
<feature type="chain" id="PRO_5003038853" evidence="1">
    <location>
        <begin position="22"/>
        <end position="227"/>
    </location>
</feature>
<protein>
    <submittedName>
        <fullName evidence="2">Predicted protein</fullName>
    </submittedName>
</protein>
<evidence type="ECO:0000256" key="1">
    <source>
        <dbReference type="SAM" id="SignalP"/>
    </source>
</evidence>
<feature type="signal peptide" evidence="1">
    <location>
        <begin position="1"/>
        <end position="21"/>
    </location>
</feature>
<evidence type="ECO:0000313" key="2">
    <source>
        <dbReference type="EMBL" id="EFC39166.1"/>
    </source>
</evidence>
<dbReference type="VEuPathDB" id="AmoebaDB:NAEGRDRAFT_81420"/>
<keyword evidence="3" id="KW-1185">Reference proteome</keyword>
<sequence>MHVQALAVSFIILTLVSFLTAFDSFKLLESQMDQQGNNNYCCLPNVHSYNSSFNIVAINDVNQTLALSEGSSSFFGDYNLGKIRQSGSFSISGKVYSFTLWDFKVSETISVEYRVPFEGICSCVKVNTDPSKWQPSCVPKSGKITKGKIGQYNANRIEAVNKYGQDAEYWVFNDERIESGKCWILNVNTFTFTGNEQVVYYDQTEKVDADVFKVPSYCPTLEKCLAH</sequence>
<name>D2VVU8_NAEGR</name>
<dbReference type="AlphaFoldDB" id="D2VVU8"/>
<reference evidence="2 3" key="1">
    <citation type="journal article" date="2010" name="Cell">
        <title>The genome of Naegleria gruberi illuminates early eukaryotic versatility.</title>
        <authorList>
            <person name="Fritz-Laylin L.K."/>
            <person name="Prochnik S.E."/>
            <person name="Ginger M.L."/>
            <person name="Dacks J.B."/>
            <person name="Carpenter M.L."/>
            <person name="Field M.C."/>
            <person name="Kuo A."/>
            <person name="Paredez A."/>
            <person name="Chapman J."/>
            <person name="Pham J."/>
            <person name="Shu S."/>
            <person name="Neupane R."/>
            <person name="Cipriano M."/>
            <person name="Mancuso J."/>
            <person name="Tu H."/>
            <person name="Salamov A."/>
            <person name="Lindquist E."/>
            <person name="Shapiro H."/>
            <person name="Lucas S."/>
            <person name="Grigoriev I.V."/>
            <person name="Cande W.Z."/>
            <person name="Fulton C."/>
            <person name="Rokhsar D.S."/>
            <person name="Dawson S.C."/>
        </authorList>
    </citation>
    <scope>NUCLEOTIDE SEQUENCE [LARGE SCALE GENOMIC DNA]</scope>
    <source>
        <strain evidence="2 3">NEG-M</strain>
    </source>
</reference>
<dbReference type="KEGG" id="ngr:NAEGRDRAFT_81420"/>
<dbReference type="OrthoDB" id="10620042at2759"/>